<dbReference type="FunFam" id="3.30.200.20:FF:000075">
    <property type="entry name" value="Probable serine/threonine-protein kinase WNK1"/>
    <property type="match status" value="1"/>
</dbReference>
<feature type="compositionally biased region" description="Basic and acidic residues" evidence="9">
    <location>
        <begin position="29"/>
        <end position="38"/>
    </location>
</feature>
<dbReference type="PANTHER" id="PTHR13902">
    <property type="entry name" value="SERINE/THREONINE-PROTEIN KINASE WNK WITH NO LYSINE -RELATED"/>
    <property type="match status" value="1"/>
</dbReference>
<evidence type="ECO:0000256" key="3">
    <source>
        <dbReference type="ARBA" id="ARBA00022679"/>
    </source>
</evidence>
<feature type="region of interest" description="Disordered" evidence="9">
    <location>
        <begin position="1"/>
        <end position="38"/>
    </location>
</feature>
<dbReference type="PROSITE" id="PS00108">
    <property type="entry name" value="PROTEIN_KINASE_ST"/>
    <property type="match status" value="1"/>
</dbReference>
<dbReference type="Pfam" id="PF12202">
    <property type="entry name" value="OSR1_C"/>
    <property type="match status" value="1"/>
</dbReference>
<dbReference type="FunFam" id="1.10.510.10:FF:001565">
    <property type="entry name" value="WNK protein kinase"/>
    <property type="match status" value="1"/>
</dbReference>
<feature type="region of interest" description="Disordered" evidence="9">
    <location>
        <begin position="747"/>
        <end position="769"/>
    </location>
</feature>
<reference evidence="11 12" key="1">
    <citation type="journal article" date="2015" name="Genome Biol. Evol.">
        <title>Phylogenomic analyses indicate that early fungi evolved digesting cell walls of algal ancestors of land plants.</title>
        <authorList>
            <person name="Chang Y."/>
            <person name="Wang S."/>
            <person name="Sekimoto S."/>
            <person name="Aerts A.L."/>
            <person name="Choi C."/>
            <person name="Clum A."/>
            <person name="LaButti K.M."/>
            <person name="Lindquist E.A."/>
            <person name="Yee Ngan C."/>
            <person name="Ohm R.A."/>
            <person name="Salamov A.A."/>
            <person name="Grigoriev I.V."/>
            <person name="Spatafora J.W."/>
            <person name="Berbee M.L."/>
        </authorList>
    </citation>
    <scope>NUCLEOTIDE SEQUENCE [LARGE SCALE GENOMIC DNA]</scope>
    <source>
        <strain evidence="11 12">JEL478</strain>
    </source>
</reference>
<keyword evidence="2" id="KW-0723">Serine/threonine-protein kinase</keyword>
<organism evidence="11 12">
    <name type="scientific">Gonapodya prolifera (strain JEL478)</name>
    <name type="common">Monoblepharis prolifera</name>
    <dbReference type="NCBI Taxonomy" id="1344416"/>
    <lineage>
        <taxon>Eukaryota</taxon>
        <taxon>Fungi</taxon>
        <taxon>Fungi incertae sedis</taxon>
        <taxon>Chytridiomycota</taxon>
        <taxon>Chytridiomycota incertae sedis</taxon>
        <taxon>Monoblepharidomycetes</taxon>
        <taxon>Monoblepharidales</taxon>
        <taxon>Gonapodyaceae</taxon>
        <taxon>Gonapodya</taxon>
    </lineage>
</organism>
<evidence type="ECO:0000256" key="8">
    <source>
        <dbReference type="ARBA" id="ARBA00048679"/>
    </source>
</evidence>
<dbReference type="EC" id="2.7.11.1" evidence="1"/>
<dbReference type="SUPFAM" id="SSF56112">
    <property type="entry name" value="Protein kinase-like (PK-like)"/>
    <property type="match status" value="1"/>
</dbReference>
<feature type="compositionally biased region" description="Polar residues" evidence="9">
    <location>
        <begin position="312"/>
        <end position="327"/>
    </location>
</feature>
<dbReference type="SMART" id="SM00220">
    <property type="entry name" value="S_TKc"/>
    <property type="match status" value="1"/>
</dbReference>
<dbReference type="Gene3D" id="3.10.20.90">
    <property type="entry name" value="Phosphatidylinositol 3-kinase Catalytic Subunit, Chain A, domain 1"/>
    <property type="match status" value="1"/>
</dbReference>
<evidence type="ECO:0000256" key="2">
    <source>
        <dbReference type="ARBA" id="ARBA00022527"/>
    </source>
</evidence>
<keyword evidence="12" id="KW-1185">Reference proteome</keyword>
<dbReference type="InterPro" id="IPR008271">
    <property type="entry name" value="Ser/Thr_kinase_AS"/>
</dbReference>
<keyword evidence="4" id="KW-0547">Nucleotide-binding</keyword>
<dbReference type="Pfam" id="PF00069">
    <property type="entry name" value="Pkinase"/>
    <property type="match status" value="1"/>
</dbReference>
<keyword evidence="6" id="KW-0067">ATP-binding</keyword>
<dbReference type="AlphaFoldDB" id="A0A139AY48"/>
<feature type="region of interest" description="Disordered" evidence="9">
    <location>
        <begin position="589"/>
        <end position="647"/>
    </location>
</feature>
<dbReference type="InterPro" id="IPR000719">
    <property type="entry name" value="Prot_kinase_dom"/>
</dbReference>
<feature type="compositionally biased region" description="Low complexity" evidence="9">
    <location>
        <begin position="394"/>
        <end position="407"/>
    </location>
</feature>
<evidence type="ECO:0000256" key="4">
    <source>
        <dbReference type="ARBA" id="ARBA00022741"/>
    </source>
</evidence>
<dbReference type="InterPro" id="IPR050588">
    <property type="entry name" value="WNK_Ser-Thr_kinase"/>
</dbReference>
<gene>
    <name evidence="11" type="ORF">M427DRAFT_276189</name>
</gene>
<sequence>MNMNISALPPFPNGGLSASVDDEPEEAEDPSHRVVESDPTGRFDRYALSLGKGAYKEVFKALDNESGIEVAWNQLRIDHLTKRESVRFLSEIQLLQQLRHKNIINLYSYWTTKGPDGKERLCFITELMSSGTLKQYVKRTKGPVKPRVVRSWCRQVLEGLEYLHSRNPSIIHRDLKCDNIFINGNNGLAKIGDLGLAALKERDHLSSVLGTPEFMAPELYDEHYDEKVDIYAFGLCVLEMVTKEYPYGECTNQAQIFKRVTQGIKPQALSKVMDEATREFIDICINHDPTRRPSASDLLQHPFLQDEPEPPTRSSGSASSLQTAYEPSTSQSFSSLQRSTSNDLLPLSATDTFASGVASQDEVFAPKPHLHVSPVLSNHSSESKPTIIGATHPSETSRSTTATSDSSEGTPVTFSPEVGPSPSPSSSQYQRQFDTPSSSAFLIPSPQIGGQDATLSTIDAEFHTYHLRPHTATAPSIAVTSYDSVNQEMHIRFTYGKQEIKFPFSLKEDTAQAVVSEMVREGFVMEEDQQEVESALSDVVQEWTTKEAKAPGAVLNPRPINITGRLSPAIGQRGPLSELHPGKGAVVLDRSTSLGNRPQPRKVLDESSLKRSASAGSAAMVTPHGPTGFPKATPRPRSPSRDSLGRPLNLIPLAASHLSSNTNVPTEFELPPTTIPWEDSDHASSRLSHEIDRYEAVSSYDDLDDGEGEVPDSEIAALVEKQRKEQEEMERLHRVELERAMLARKLTPKGIGGIPGPAIEDSFEGLPRR</sequence>
<keyword evidence="5 11" id="KW-0418">Kinase</keyword>
<name>A0A139AY48_GONPJ</name>
<protein>
    <recommendedName>
        <fullName evidence="1">non-specific serine/threonine protein kinase</fullName>
        <ecNumber evidence="1">2.7.11.1</ecNumber>
    </recommendedName>
</protein>
<feature type="compositionally biased region" description="Low complexity" evidence="9">
    <location>
        <begin position="328"/>
        <end position="337"/>
    </location>
</feature>
<feature type="region of interest" description="Disordered" evidence="9">
    <location>
        <begin position="374"/>
        <end position="444"/>
    </location>
</feature>
<dbReference type="Gene3D" id="3.30.200.20">
    <property type="entry name" value="Phosphorylase Kinase, domain 1"/>
    <property type="match status" value="1"/>
</dbReference>
<dbReference type="GO" id="GO:0004674">
    <property type="term" value="F:protein serine/threonine kinase activity"/>
    <property type="evidence" value="ECO:0007669"/>
    <property type="project" value="UniProtKB-KW"/>
</dbReference>
<dbReference type="GO" id="GO:0005524">
    <property type="term" value="F:ATP binding"/>
    <property type="evidence" value="ECO:0007669"/>
    <property type="project" value="UniProtKB-KW"/>
</dbReference>
<evidence type="ECO:0000256" key="1">
    <source>
        <dbReference type="ARBA" id="ARBA00012513"/>
    </source>
</evidence>
<evidence type="ECO:0000313" key="11">
    <source>
        <dbReference type="EMBL" id="KXS21672.1"/>
    </source>
</evidence>
<evidence type="ECO:0000256" key="9">
    <source>
        <dbReference type="SAM" id="MobiDB-lite"/>
    </source>
</evidence>
<evidence type="ECO:0000259" key="10">
    <source>
        <dbReference type="PROSITE" id="PS50011"/>
    </source>
</evidence>
<evidence type="ECO:0000256" key="6">
    <source>
        <dbReference type="ARBA" id="ARBA00022840"/>
    </source>
</evidence>
<feature type="compositionally biased region" description="Polar residues" evidence="9">
    <location>
        <begin position="375"/>
        <end position="384"/>
    </location>
</feature>
<dbReference type="PROSITE" id="PS50011">
    <property type="entry name" value="PROTEIN_KINASE_DOM"/>
    <property type="match status" value="1"/>
</dbReference>
<dbReference type="Proteomes" id="UP000070544">
    <property type="component" value="Unassembled WGS sequence"/>
</dbReference>
<dbReference type="EMBL" id="KQ965732">
    <property type="protein sequence ID" value="KXS21672.1"/>
    <property type="molecule type" value="Genomic_DNA"/>
</dbReference>
<evidence type="ECO:0000256" key="7">
    <source>
        <dbReference type="ARBA" id="ARBA00047899"/>
    </source>
</evidence>
<comment type="catalytic activity">
    <reaction evidence="8">
        <text>L-seryl-[protein] + ATP = O-phospho-L-seryl-[protein] + ADP + H(+)</text>
        <dbReference type="Rhea" id="RHEA:17989"/>
        <dbReference type="Rhea" id="RHEA-COMP:9863"/>
        <dbReference type="Rhea" id="RHEA-COMP:11604"/>
        <dbReference type="ChEBI" id="CHEBI:15378"/>
        <dbReference type="ChEBI" id="CHEBI:29999"/>
        <dbReference type="ChEBI" id="CHEBI:30616"/>
        <dbReference type="ChEBI" id="CHEBI:83421"/>
        <dbReference type="ChEBI" id="CHEBI:456216"/>
        <dbReference type="EC" id="2.7.11.1"/>
    </reaction>
</comment>
<feature type="region of interest" description="Disordered" evidence="9">
    <location>
        <begin position="302"/>
        <end position="337"/>
    </location>
</feature>
<evidence type="ECO:0000313" key="12">
    <source>
        <dbReference type="Proteomes" id="UP000070544"/>
    </source>
</evidence>
<evidence type="ECO:0000256" key="5">
    <source>
        <dbReference type="ARBA" id="ARBA00022777"/>
    </source>
</evidence>
<dbReference type="STRING" id="1344416.A0A139AY48"/>
<dbReference type="CDD" id="cd13983">
    <property type="entry name" value="STKc_WNK"/>
    <property type="match status" value="1"/>
</dbReference>
<dbReference type="OrthoDB" id="4062651at2759"/>
<feature type="compositionally biased region" description="Polar residues" evidence="9">
    <location>
        <begin position="428"/>
        <end position="440"/>
    </location>
</feature>
<dbReference type="Gene3D" id="1.10.510.10">
    <property type="entry name" value="Transferase(Phosphotransferase) domain 1"/>
    <property type="match status" value="1"/>
</dbReference>
<comment type="catalytic activity">
    <reaction evidence="7">
        <text>L-threonyl-[protein] + ATP = O-phospho-L-threonyl-[protein] + ADP + H(+)</text>
        <dbReference type="Rhea" id="RHEA:46608"/>
        <dbReference type="Rhea" id="RHEA-COMP:11060"/>
        <dbReference type="Rhea" id="RHEA-COMP:11605"/>
        <dbReference type="ChEBI" id="CHEBI:15378"/>
        <dbReference type="ChEBI" id="CHEBI:30013"/>
        <dbReference type="ChEBI" id="CHEBI:30616"/>
        <dbReference type="ChEBI" id="CHEBI:61977"/>
        <dbReference type="ChEBI" id="CHEBI:456216"/>
        <dbReference type="EC" id="2.7.11.1"/>
    </reaction>
</comment>
<dbReference type="InterPro" id="IPR024678">
    <property type="entry name" value="Kinase_OSR1/WNK_CCT"/>
</dbReference>
<accession>A0A139AY48</accession>
<dbReference type="InterPro" id="IPR011009">
    <property type="entry name" value="Kinase-like_dom_sf"/>
</dbReference>
<feature type="domain" description="Protein kinase" evidence="10">
    <location>
        <begin position="44"/>
        <end position="304"/>
    </location>
</feature>
<keyword evidence="3" id="KW-0808">Transferase</keyword>
<proteinExistence type="predicted"/>